<feature type="region of interest" description="Disordered" evidence="1">
    <location>
        <begin position="262"/>
        <end position="336"/>
    </location>
</feature>
<proteinExistence type="predicted"/>
<feature type="compositionally biased region" description="Basic and acidic residues" evidence="1">
    <location>
        <begin position="58"/>
        <end position="67"/>
    </location>
</feature>
<evidence type="ECO:0000313" key="2">
    <source>
        <dbReference type="EMBL" id="KAF2872090.1"/>
    </source>
</evidence>
<feature type="compositionally biased region" description="Basic and acidic residues" evidence="1">
    <location>
        <begin position="113"/>
        <end position="125"/>
    </location>
</feature>
<sequence>MAGTHSGSGLGGAVRKGVGLVHGTGEAIRGNVNAAIDSAAGDKESAAKNQAIAARGIDEAQHGHRDGAGAGVTPVDTERERHSHVAQGEYNAPVGATGSTNHGPHSTNTANKLDPRFDSDLDGRGTQHGSTNYGPHGTNVGNKLDPRFDSDLDNRGTQHGSTNYGPHDTNIGNKLDRRFDSDLDNRGPKESQFAAGLSDLRHAQTDGSGTTHDDGHSTSKPEPRVDSGEEHRGFEQDIDPADTFVLAAHELMMASTWKHAAGVPHDHHEIPQRHPTTKSSTLDDPGSGSEPKTDLVDPQTSPTELRLKRAESVPQYGYSQPEDSDVDESTNKSGRRASVQRMCFTMVTPSLYLLKDANGVVALDAGAIMNMVEPRVDRKATRKRTMRASDKF</sequence>
<dbReference type="PANTHER" id="PTHR39606:SF1">
    <property type="entry name" value="CELL SURFACE PROTEIN"/>
    <property type="match status" value="1"/>
</dbReference>
<dbReference type="Proteomes" id="UP000481861">
    <property type="component" value="Unassembled WGS sequence"/>
</dbReference>
<feature type="compositionally biased region" description="Basic and acidic residues" evidence="1">
    <location>
        <begin position="211"/>
        <end position="235"/>
    </location>
</feature>
<dbReference type="EMBL" id="JAADJZ010000010">
    <property type="protein sequence ID" value="KAF2872090.1"/>
    <property type="molecule type" value="Genomic_DNA"/>
</dbReference>
<accession>A0A7C8IEF1</accession>
<feature type="compositionally biased region" description="Basic and acidic residues" evidence="1">
    <location>
        <begin position="144"/>
        <end position="156"/>
    </location>
</feature>
<protein>
    <submittedName>
        <fullName evidence="2">Uncharacterized protein</fullName>
    </submittedName>
</protein>
<feature type="region of interest" description="Disordered" evidence="1">
    <location>
        <begin position="58"/>
        <end position="237"/>
    </location>
</feature>
<name>A0A7C8IEF1_9PLEO</name>
<organism evidence="2 3">
    <name type="scientific">Massariosphaeria phaeospora</name>
    <dbReference type="NCBI Taxonomy" id="100035"/>
    <lineage>
        <taxon>Eukaryota</taxon>
        <taxon>Fungi</taxon>
        <taxon>Dikarya</taxon>
        <taxon>Ascomycota</taxon>
        <taxon>Pezizomycotina</taxon>
        <taxon>Dothideomycetes</taxon>
        <taxon>Pleosporomycetidae</taxon>
        <taxon>Pleosporales</taxon>
        <taxon>Pleosporales incertae sedis</taxon>
        <taxon>Massariosphaeria</taxon>
    </lineage>
</organism>
<dbReference type="PANTHER" id="PTHR39606">
    <property type="entry name" value="SURFACE PROTEIN, PUTATIVE-RELATED"/>
    <property type="match status" value="1"/>
</dbReference>
<dbReference type="AlphaFoldDB" id="A0A7C8IEF1"/>
<reference evidence="2 3" key="1">
    <citation type="submission" date="2020-01" db="EMBL/GenBank/DDBJ databases">
        <authorList>
            <consortium name="DOE Joint Genome Institute"/>
            <person name="Haridas S."/>
            <person name="Albert R."/>
            <person name="Binder M."/>
            <person name="Bloem J."/>
            <person name="Labutti K."/>
            <person name="Salamov A."/>
            <person name="Andreopoulos B."/>
            <person name="Baker S.E."/>
            <person name="Barry K."/>
            <person name="Bills G."/>
            <person name="Bluhm B.H."/>
            <person name="Cannon C."/>
            <person name="Castanera R."/>
            <person name="Culley D.E."/>
            <person name="Daum C."/>
            <person name="Ezra D."/>
            <person name="Gonzalez J.B."/>
            <person name="Henrissat B."/>
            <person name="Kuo A."/>
            <person name="Liang C."/>
            <person name="Lipzen A."/>
            <person name="Lutzoni F."/>
            <person name="Magnuson J."/>
            <person name="Mondo S."/>
            <person name="Nolan M."/>
            <person name="Ohm R."/>
            <person name="Pangilinan J."/>
            <person name="Park H.-J.H."/>
            <person name="Ramirez L."/>
            <person name="Alfaro M."/>
            <person name="Sun H."/>
            <person name="Tritt A."/>
            <person name="Yoshinaga Y."/>
            <person name="Zwiers L.-H.L."/>
            <person name="Turgeon B.G."/>
            <person name="Goodwin S.B."/>
            <person name="Spatafora J.W."/>
            <person name="Crous P.W."/>
            <person name="Grigoriev I.V."/>
        </authorList>
    </citation>
    <scope>NUCLEOTIDE SEQUENCE [LARGE SCALE GENOMIC DNA]</scope>
    <source>
        <strain evidence="2 3">CBS 611.86</strain>
    </source>
</reference>
<feature type="compositionally biased region" description="Polar residues" evidence="1">
    <location>
        <begin position="97"/>
        <end position="111"/>
    </location>
</feature>
<evidence type="ECO:0000256" key="1">
    <source>
        <dbReference type="SAM" id="MobiDB-lite"/>
    </source>
</evidence>
<keyword evidence="3" id="KW-1185">Reference proteome</keyword>
<comment type="caution">
    <text evidence="2">The sequence shown here is derived from an EMBL/GenBank/DDBJ whole genome shotgun (WGS) entry which is preliminary data.</text>
</comment>
<dbReference type="OrthoDB" id="2590867at2759"/>
<evidence type="ECO:0000313" key="3">
    <source>
        <dbReference type="Proteomes" id="UP000481861"/>
    </source>
</evidence>
<gene>
    <name evidence="2" type="ORF">BDV95DRAFT_606653</name>
</gene>
<feature type="compositionally biased region" description="Basic and acidic residues" evidence="1">
    <location>
        <begin position="174"/>
        <end position="189"/>
    </location>
</feature>